<comment type="caution">
    <text evidence="3">The sequence shown here is derived from an EMBL/GenBank/DDBJ whole genome shotgun (WGS) entry which is preliminary data.</text>
</comment>
<feature type="transmembrane region" description="Helical" evidence="2">
    <location>
        <begin position="207"/>
        <end position="229"/>
    </location>
</feature>
<feature type="transmembrane region" description="Helical" evidence="2">
    <location>
        <begin position="132"/>
        <end position="157"/>
    </location>
</feature>
<accession>A0ABQ8QFH0</accession>
<evidence type="ECO:0000313" key="4">
    <source>
        <dbReference type="Proteomes" id="UP001163828"/>
    </source>
</evidence>
<feature type="region of interest" description="Disordered" evidence="1">
    <location>
        <begin position="616"/>
        <end position="657"/>
    </location>
</feature>
<keyword evidence="2" id="KW-1133">Transmembrane helix</keyword>
<reference evidence="3" key="1">
    <citation type="submission" date="2022-08" db="EMBL/GenBank/DDBJ databases">
        <authorList>
            <consortium name="DOE Joint Genome Institute"/>
            <person name="Min B."/>
            <person name="Riley R."/>
            <person name="Sierra-Patev S."/>
            <person name="Naranjo-Ortiz M."/>
            <person name="Looney B."/>
            <person name="Konkel Z."/>
            <person name="Slot J.C."/>
            <person name="Sakamoto Y."/>
            <person name="Steenwyk J.L."/>
            <person name="Rokas A."/>
            <person name="Carro J."/>
            <person name="Camarero S."/>
            <person name="Ferreira P."/>
            <person name="Molpeceres G."/>
            <person name="Ruiz-Duenas F.J."/>
            <person name="Serrano A."/>
            <person name="Henrissat B."/>
            <person name="Drula E."/>
            <person name="Hughes K.W."/>
            <person name="Mata J.L."/>
            <person name="Ishikawa N.K."/>
            <person name="Vargas-Isla R."/>
            <person name="Ushijima S."/>
            <person name="Smith C.A."/>
            <person name="Ahrendt S."/>
            <person name="Andreopoulos W."/>
            <person name="He G."/>
            <person name="Labutti K."/>
            <person name="Lipzen A."/>
            <person name="Ng V."/>
            <person name="Sandor L."/>
            <person name="Barry K."/>
            <person name="Martinez A.T."/>
            <person name="Xiao Y."/>
            <person name="Gibbons J.G."/>
            <person name="Terashima K."/>
            <person name="Hibbett D.S."/>
            <person name="Grigoriev I.V."/>
        </authorList>
    </citation>
    <scope>NUCLEOTIDE SEQUENCE</scope>
    <source>
        <strain evidence="3">TFB10827</strain>
    </source>
</reference>
<feature type="compositionally biased region" description="Basic and acidic residues" evidence="1">
    <location>
        <begin position="622"/>
        <end position="632"/>
    </location>
</feature>
<name>A0ABQ8QFH0_9AGAR</name>
<evidence type="ECO:0000256" key="1">
    <source>
        <dbReference type="SAM" id="MobiDB-lite"/>
    </source>
</evidence>
<proteinExistence type="predicted"/>
<keyword evidence="2" id="KW-0472">Membrane</keyword>
<feature type="compositionally biased region" description="Polar residues" evidence="1">
    <location>
        <begin position="49"/>
        <end position="73"/>
    </location>
</feature>
<keyword evidence="2" id="KW-0812">Transmembrane</keyword>
<dbReference type="PANTHER" id="PTHR37544">
    <property type="entry name" value="SPRAY-RELATED"/>
    <property type="match status" value="1"/>
</dbReference>
<feature type="transmembrane region" description="Helical" evidence="2">
    <location>
        <begin position="530"/>
        <end position="552"/>
    </location>
</feature>
<protein>
    <submittedName>
        <fullName evidence="3">Uncharacterized protein</fullName>
    </submittedName>
</protein>
<gene>
    <name evidence="3" type="ORF">F5050DRAFT_1446459</name>
</gene>
<evidence type="ECO:0000313" key="3">
    <source>
        <dbReference type="EMBL" id="KAJ3997251.1"/>
    </source>
</evidence>
<keyword evidence="4" id="KW-1185">Reference proteome</keyword>
<feature type="transmembrane region" description="Helical" evidence="2">
    <location>
        <begin position="91"/>
        <end position="112"/>
    </location>
</feature>
<dbReference type="PANTHER" id="PTHR37544:SF3">
    <property type="entry name" value="SPRAY"/>
    <property type="match status" value="1"/>
</dbReference>
<feature type="compositionally biased region" description="Polar residues" evidence="1">
    <location>
        <begin position="1"/>
        <end position="25"/>
    </location>
</feature>
<dbReference type="Pfam" id="PF11915">
    <property type="entry name" value="DUF3433"/>
    <property type="match status" value="1"/>
</dbReference>
<organism evidence="3 4">
    <name type="scientific">Lentinula boryana</name>
    <dbReference type="NCBI Taxonomy" id="40481"/>
    <lineage>
        <taxon>Eukaryota</taxon>
        <taxon>Fungi</taxon>
        <taxon>Dikarya</taxon>
        <taxon>Basidiomycota</taxon>
        <taxon>Agaricomycotina</taxon>
        <taxon>Agaricomycetes</taxon>
        <taxon>Agaricomycetidae</taxon>
        <taxon>Agaricales</taxon>
        <taxon>Marasmiineae</taxon>
        <taxon>Omphalotaceae</taxon>
        <taxon>Lentinula</taxon>
    </lineage>
</organism>
<feature type="region of interest" description="Disordered" evidence="1">
    <location>
        <begin position="1"/>
        <end position="73"/>
    </location>
</feature>
<dbReference type="EMBL" id="MU790587">
    <property type="protein sequence ID" value="KAJ3997251.1"/>
    <property type="molecule type" value="Genomic_DNA"/>
</dbReference>
<sequence>MAFTSSSATLAEATPRQSYLASSEDNYPFTDGSRTPTKTPPTPSHMYKDSTNAYSGVAGGQSSPSLASGVAQDTTHLLPTRDRKKNRYIPLALRLPVAIGVPLSLLLLAIGLEVGISLSQKNTGFSVPEKNIISFASAQFLLSFVPTMIVIPPAWFYRELDWHVRWYQPYVIMSRGNARPQESVLLDYVTAGSVFSIINSAKFKHRVITWSSVTALATYILQPLAGSMFQLQNLNTPTNTNVNSTRAIGLSDFSDLTAFVSSAGFAEAAVFNRLPNPPFIQDSWTVAQFEFPNKDYLNGPNATPSLTATNDGFIINSTSVDGCTQTVELFNTNLSSQQYGVVADSCSTVNITQSPVMFWFFHHAADGSPEARTVFCKPTLQAFNVEVMANMNNDSVINVKELNSNVPSNNVTGPYSNSPFNGFVALRRLRVLSENAFISVIFENQTDPFIQARATATTNGVPGAIFRFAAQSPGGADAVFSAANPFLDITNTVYTLYLAVVAQSIYFVPQNSTMDAQLSSITPRLTINPLPGHALALFLFFIGFVGVFLHIISRRQRRGLYLSTPPGTIAATIAMSAHSGFGELLMPFDDEKTLERKLSDLRFSIDKRTGAIVANPASISTDPKRMSKKADQEEALQSLLGSEHKRPPSEMGVGSDLYASSSQAAYEAASGYPPIRSPRSFH</sequence>
<dbReference type="InterPro" id="IPR021840">
    <property type="entry name" value="DUF3433"/>
</dbReference>
<evidence type="ECO:0000256" key="2">
    <source>
        <dbReference type="SAM" id="Phobius"/>
    </source>
</evidence>
<dbReference type="Proteomes" id="UP001163828">
    <property type="component" value="Unassembled WGS sequence"/>
</dbReference>